<dbReference type="GO" id="GO:0005524">
    <property type="term" value="F:ATP binding"/>
    <property type="evidence" value="ECO:0007669"/>
    <property type="project" value="UniProtKB-KW"/>
</dbReference>
<feature type="compositionally biased region" description="Polar residues" evidence="7">
    <location>
        <begin position="546"/>
        <end position="568"/>
    </location>
</feature>
<evidence type="ECO:0000256" key="4">
    <source>
        <dbReference type="ARBA" id="ARBA00022741"/>
    </source>
</evidence>
<dbReference type="EMBL" id="CAOQHR010000008">
    <property type="protein sequence ID" value="CAI6338689.1"/>
    <property type="molecule type" value="Genomic_DNA"/>
</dbReference>
<dbReference type="InterPro" id="IPR018109">
    <property type="entry name" value="Folylpolyglutamate_synth_CS"/>
</dbReference>
<feature type="region of interest" description="Disordered" evidence="7">
    <location>
        <begin position="511"/>
        <end position="612"/>
    </location>
</feature>
<dbReference type="Gene3D" id="3.90.190.20">
    <property type="entry name" value="Mur ligase, C-terminal domain"/>
    <property type="match status" value="1"/>
</dbReference>
<keyword evidence="9" id="KW-1185">Reference proteome</keyword>
<dbReference type="GO" id="GO:0005829">
    <property type="term" value="C:cytosol"/>
    <property type="evidence" value="ECO:0007669"/>
    <property type="project" value="TreeGrafter"/>
</dbReference>
<dbReference type="GO" id="GO:0008841">
    <property type="term" value="F:dihydrofolate synthase activity"/>
    <property type="evidence" value="ECO:0007669"/>
    <property type="project" value="TreeGrafter"/>
</dbReference>
<evidence type="ECO:0000313" key="9">
    <source>
        <dbReference type="Proteomes" id="UP001152607"/>
    </source>
</evidence>
<dbReference type="NCBIfam" id="TIGR01499">
    <property type="entry name" value="folC"/>
    <property type="match status" value="1"/>
</dbReference>
<accession>A0A9W4XNS0</accession>
<keyword evidence="5" id="KW-0067">ATP-binding</keyword>
<feature type="region of interest" description="Disordered" evidence="7">
    <location>
        <begin position="451"/>
        <end position="477"/>
    </location>
</feature>
<dbReference type="PROSITE" id="PS01012">
    <property type="entry name" value="FOLYLPOLYGLU_SYNT_2"/>
    <property type="match status" value="1"/>
</dbReference>
<dbReference type="GO" id="GO:0005739">
    <property type="term" value="C:mitochondrion"/>
    <property type="evidence" value="ECO:0007669"/>
    <property type="project" value="TreeGrafter"/>
</dbReference>
<dbReference type="InterPro" id="IPR001645">
    <property type="entry name" value="Folylpolyglutamate_synth"/>
</dbReference>
<dbReference type="InterPro" id="IPR036565">
    <property type="entry name" value="Mur-like_cat_sf"/>
</dbReference>
<dbReference type="PANTHER" id="PTHR11136:SF0">
    <property type="entry name" value="DIHYDROFOLATE SYNTHETASE-RELATED"/>
    <property type="match status" value="1"/>
</dbReference>
<dbReference type="OrthoDB" id="5212574at2759"/>
<comment type="caution">
    <text evidence="8">The sequence shown here is derived from an EMBL/GenBank/DDBJ whole genome shotgun (WGS) entry which is preliminary data.</text>
</comment>
<feature type="compositionally biased region" description="Polar residues" evidence="7">
    <location>
        <begin position="511"/>
        <end position="529"/>
    </location>
</feature>
<dbReference type="GO" id="GO:0004326">
    <property type="term" value="F:tetrahydrofolylpolyglutamate synthase activity"/>
    <property type="evidence" value="ECO:0007669"/>
    <property type="project" value="InterPro"/>
</dbReference>
<reference evidence="8" key="1">
    <citation type="submission" date="2023-01" db="EMBL/GenBank/DDBJ databases">
        <authorList>
            <person name="Van Ghelder C."/>
            <person name="Rancurel C."/>
        </authorList>
    </citation>
    <scope>NUCLEOTIDE SEQUENCE</scope>
    <source>
        <strain evidence="8">CNCM I-4278</strain>
    </source>
</reference>
<evidence type="ECO:0000313" key="8">
    <source>
        <dbReference type="EMBL" id="CAI6338689.1"/>
    </source>
</evidence>
<evidence type="ECO:0000256" key="2">
    <source>
        <dbReference type="ARBA" id="ARBA00022598"/>
    </source>
</evidence>
<comment type="similarity">
    <text evidence="1">Belongs to the folylpolyglutamate synthase family.</text>
</comment>
<keyword evidence="6" id="KW-0460">Magnesium</keyword>
<feature type="compositionally biased region" description="Basic and acidic residues" evidence="7">
    <location>
        <begin position="461"/>
        <end position="477"/>
    </location>
</feature>
<protein>
    <recommendedName>
        <fullName evidence="10">Folylpolyglutamate synthase</fullName>
    </recommendedName>
</protein>
<sequence>MIRPGLDRIRLLLKDIHFPWKAIHVAGTNGKGSICAAASHLLTRRLIKNGRFTSPHLINRWDCIHLNDKPVPPAKFLKVENHFKSINEKQDIGASEFEILTATAFQLFNDHNVRVGVVEVGMGGTYDATNILDNQVVSVISKIAREHQEFLGTHIDEIAAHKAGILRPGVPYIVNPLNEWLVQDTIDNYARKIGAGPRILPDTPQLRDGLFRYQNWTKLAERLVPYQRDNVVLAYLAFVRALQSIGESSKKAPTLLPSLRSKVFPGRTQRVSVPSVIYGQPFHLTVDGAHNPDAAIELGEWVKRRLRNSANRDHGDSAPSEPVVWVLAMTKGKDAHAYLQNIIKPGDIVVTTSFGPVDGMPWVKPMDPEELKRTVLDIHPKMLAIHVPQPGALRALCTAKYMSGGSRRVVVTGSLYLVGDFLREKDMIEQDPASFDIRTIDMEERKRVNEILSPAQSIDIHNAESREHGSGHEEAESQKLLEEINKLNREMEALEVEEARLKRSLPTNVESSLPAISSSPTTVPDSSAHSTRHDASDEEDSYDILSRTNSSKTESAGNDDPNPSQTFLRINPRRPLPALTGLWEIKPDRQNPLPKRSSKYRLRKYVGSGKGQ</sequence>
<dbReference type="SUPFAM" id="SSF53623">
    <property type="entry name" value="MurD-like peptide ligases, catalytic domain"/>
    <property type="match status" value="1"/>
</dbReference>
<proteinExistence type="inferred from homology"/>
<dbReference type="Gene3D" id="3.40.1190.10">
    <property type="entry name" value="Mur-like, catalytic domain"/>
    <property type="match status" value="1"/>
</dbReference>
<dbReference type="AlphaFoldDB" id="A0A9W4XNS0"/>
<evidence type="ECO:0000256" key="7">
    <source>
        <dbReference type="SAM" id="MobiDB-lite"/>
    </source>
</evidence>
<dbReference type="InterPro" id="IPR036615">
    <property type="entry name" value="Mur_ligase_C_dom_sf"/>
</dbReference>
<name>A0A9W4XNS0_9PLEO</name>
<keyword evidence="3" id="KW-0479">Metal-binding</keyword>
<gene>
    <name evidence="8" type="ORF">PDIGIT_LOCUS11821</name>
</gene>
<keyword evidence="2" id="KW-0436">Ligase</keyword>
<keyword evidence="4" id="KW-0547">Nucleotide-binding</keyword>
<organism evidence="8 9">
    <name type="scientific">Periconia digitata</name>
    <dbReference type="NCBI Taxonomy" id="1303443"/>
    <lineage>
        <taxon>Eukaryota</taxon>
        <taxon>Fungi</taxon>
        <taxon>Dikarya</taxon>
        <taxon>Ascomycota</taxon>
        <taxon>Pezizomycotina</taxon>
        <taxon>Dothideomycetes</taxon>
        <taxon>Pleosporomycetidae</taxon>
        <taxon>Pleosporales</taxon>
        <taxon>Massarineae</taxon>
        <taxon>Periconiaceae</taxon>
        <taxon>Periconia</taxon>
    </lineage>
</organism>
<evidence type="ECO:0000256" key="1">
    <source>
        <dbReference type="ARBA" id="ARBA00008276"/>
    </source>
</evidence>
<evidence type="ECO:0008006" key="10">
    <source>
        <dbReference type="Google" id="ProtNLM"/>
    </source>
</evidence>
<dbReference type="PANTHER" id="PTHR11136">
    <property type="entry name" value="FOLYLPOLYGLUTAMATE SYNTHASE-RELATED"/>
    <property type="match status" value="1"/>
</dbReference>
<dbReference type="SUPFAM" id="SSF53244">
    <property type="entry name" value="MurD-like peptide ligases, peptide-binding domain"/>
    <property type="match status" value="1"/>
</dbReference>
<evidence type="ECO:0000256" key="3">
    <source>
        <dbReference type="ARBA" id="ARBA00022723"/>
    </source>
</evidence>
<dbReference type="GO" id="GO:0046872">
    <property type="term" value="F:metal ion binding"/>
    <property type="evidence" value="ECO:0007669"/>
    <property type="project" value="UniProtKB-KW"/>
</dbReference>
<dbReference type="Proteomes" id="UP001152607">
    <property type="component" value="Unassembled WGS sequence"/>
</dbReference>
<evidence type="ECO:0000256" key="5">
    <source>
        <dbReference type="ARBA" id="ARBA00022840"/>
    </source>
</evidence>
<evidence type="ECO:0000256" key="6">
    <source>
        <dbReference type="ARBA" id="ARBA00022842"/>
    </source>
</evidence>